<gene>
    <name evidence="2" type="ORF">POM88_041753</name>
</gene>
<reference evidence="2" key="1">
    <citation type="submission" date="2023-02" db="EMBL/GenBank/DDBJ databases">
        <title>Genome of toxic invasive species Heracleum sosnowskyi carries increased number of genes despite the absence of recent whole-genome duplications.</title>
        <authorList>
            <person name="Schelkunov M."/>
            <person name="Shtratnikova V."/>
            <person name="Makarenko M."/>
            <person name="Klepikova A."/>
            <person name="Omelchenko D."/>
            <person name="Novikova G."/>
            <person name="Obukhova E."/>
            <person name="Bogdanov V."/>
            <person name="Penin A."/>
            <person name="Logacheva M."/>
        </authorList>
    </citation>
    <scope>NUCLEOTIDE SEQUENCE</scope>
    <source>
        <strain evidence="2">Hsosn_3</strain>
        <tissue evidence="2">Leaf</tissue>
    </source>
</reference>
<dbReference type="SUPFAM" id="SSF117281">
    <property type="entry name" value="Kelch motif"/>
    <property type="match status" value="1"/>
</dbReference>
<evidence type="ECO:0000313" key="2">
    <source>
        <dbReference type="EMBL" id="KAK1366192.1"/>
    </source>
</evidence>
<feature type="region of interest" description="Disordered" evidence="1">
    <location>
        <begin position="20"/>
        <end position="74"/>
    </location>
</feature>
<dbReference type="EMBL" id="JAUIZM010000009">
    <property type="protein sequence ID" value="KAK1366192.1"/>
    <property type="molecule type" value="Genomic_DNA"/>
</dbReference>
<sequence>MEDLMMNGDSISIMKWGRKKLRSGPRPLKRRRRKYDTRSSFGDLKDATGAVRPPNPDVTTKAITGGPASVKPLSNNRSITTISHASHRLHFSDFSKQNPKWEISPAPLVSPRIWPKLVSINGKIYAFGGNLLTDNQSPFAEILDGEGRYFVGPISGLEGEDHRFINTVLKNGDSYPLALLPISPTLLGLLWCYTHYAVGCLSRASTLHITILKISRNEEIELEHTDSDSDSDSDTDKNPVLSLTASAIACLCFPILRDAKSVIDAYLIDDNKESWNLMSSCYSYCKVDDESRY</sequence>
<evidence type="ECO:0000313" key="3">
    <source>
        <dbReference type="Proteomes" id="UP001237642"/>
    </source>
</evidence>
<proteinExistence type="predicted"/>
<comment type="caution">
    <text evidence="2">The sequence shown here is derived from an EMBL/GenBank/DDBJ whole genome shotgun (WGS) entry which is preliminary data.</text>
</comment>
<keyword evidence="3" id="KW-1185">Reference proteome</keyword>
<protein>
    <submittedName>
        <fullName evidence="2">Uncharacterized protein</fullName>
    </submittedName>
</protein>
<name>A0AAD8HHE9_9APIA</name>
<organism evidence="2 3">
    <name type="scientific">Heracleum sosnowskyi</name>
    <dbReference type="NCBI Taxonomy" id="360622"/>
    <lineage>
        <taxon>Eukaryota</taxon>
        <taxon>Viridiplantae</taxon>
        <taxon>Streptophyta</taxon>
        <taxon>Embryophyta</taxon>
        <taxon>Tracheophyta</taxon>
        <taxon>Spermatophyta</taxon>
        <taxon>Magnoliopsida</taxon>
        <taxon>eudicotyledons</taxon>
        <taxon>Gunneridae</taxon>
        <taxon>Pentapetalae</taxon>
        <taxon>asterids</taxon>
        <taxon>campanulids</taxon>
        <taxon>Apiales</taxon>
        <taxon>Apiaceae</taxon>
        <taxon>Apioideae</taxon>
        <taxon>apioid superclade</taxon>
        <taxon>Tordylieae</taxon>
        <taxon>Tordyliinae</taxon>
        <taxon>Heracleum</taxon>
    </lineage>
</organism>
<evidence type="ECO:0000256" key="1">
    <source>
        <dbReference type="SAM" id="MobiDB-lite"/>
    </source>
</evidence>
<reference evidence="2" key="2">
    <citation type="submission" date="2023-05" db="EMBL/GenBank/DDBJ databases">
        <authorList>
            <person name="Schelkunov M.I."/>
        </authorList>
    </citation>
    <scope>NUCLEOTIDE SEQUENCE</scope>
    <source>
        <strain evidence="2">Hsosn_3</strain>
        <tissue evidence="2">Leaf</tissue>
    </source>
</reference>
<dbReference type="Proteomes" id="UP001237642">
    <property type="component" value="Unassembled WGS sequence"/>
</dbReference>
<dbReference type="InterPro" id="IPR015915">
    <property type="entry name" value="Kelch-typ_b-propeller"/>
</dbReference>
<feature type="compositionally biased region" description="Basic residues" evidence="1">
    <location>
        <begin position="20"/>
        <end position="35"/>
    </location>
</feature>
<dbReference type="AlphaFoldDB" id="A0AAD8HHE9"/>
<accession>A0AAD8HHE9</accession>